<accession>A0AAW2Y8Q2</accession>
<name>A0AAW2Y8Q2_9LAMI</name>
<gene>
    <name evidence="1" type="ORF">Slati_0102300</name>
</gene>
<proteinExistence type="predicted"/>
<protein>
    <submittedName>
        <fullName evidence="1">Mitochondrial protein</fullName>
    </submittedName>
</protein>
<reference evidence="1" key="2">
    <citation type="journal article" date="2024" name="Plant">
        <title>Genomic evolution and insights into agronomic trait innovations of Sesamum species.</title>
        <authorList>
            <person name="Miao H."/>
            <person name="Wang L."/>
            <person name="Qu L."/>
            <person name="Liu H."/>
            <person name="Sun Y."/>
            <person name="Le M."/>
            <person name="Wang Q."/>
            <person name="Wei S."/>
            <person name="Zheng Y."/>
            <person name="Lin W."/>
            <person name="Duan Y."/>
            <person name="Cao H."/>
            <person name="Xiong S."/>
            <person name="Wang X."/>
            <person name="Wei L."/>
            <person name="Li C."/>
            <person name="Ma Q."/>
            <person name="Ju M."/>
            <person name="Zhao R."/>
            <person name="Li G."/>
            <person name="Mu C."/>
            <person name="Tian Q."/>
            <person name="Mei H."/>
            <person name="Zhang T."/>
            <person name="Gao T."/>
            <person name="Zhang H."/>
        </authorList>
    </citation>
    <scope>NUCLEOTIDE SEQUENCE</scope>
    <source>
        <strain evidence="1">KEN1</strain>
    </source>
</reference>
<dbReference type="AlphaFoldDB" id="A0AAW2Y8Q2"/>
<reference evidence="1" key="1">
    <citation type="submission" date="2020-06" db="EMBL/GenBank/DDBJ databases">
        <authorList>
            <person name="Li T."/>
            <person name="Hu X."/>
            <person name="Zhang T."/>
            <person name="Song X."/>
            <person name="Zhang H."/>
            <person name="Dai N."/>
            <person name="Sheng W."/>
            <person name="Hou X."/>
            <person name="Wei L."/>
        </authorList>
    </citation>
    <scope>NUCLEOTIDE SEQUENCE</scope>
    <source>
        <strain evidence="1">KEN1</strain>
        <tissue evidence="1">Leaf</tissue>
    </source>
</reference>
<dbReference type="PANTHER" id="PTHR33116:SF86">
    <property type="entry name" value="REVERSE TRANSCRIPTASE DOMAIN-CONTAINING PROTEIN"/>
    <property type="match status" value="1"/>
</dbReference>
<organism evidence="1">
    <name type="scientific">Sesamum latifolium</name>
    <dbReference type="NCBI Taxonomy" id="2727402"/>
    <lineage>
        <taxon>Eukaryota</taxon>
        <taxon>Viridiplantae</taxon>
        <taxon>Streptophyta</taxon>
        <taxon>Embryophyta</taxon>
        <taxon>Tracheophyta</taxon>
        <taxon>Spermatophyta</taxon>
        <taxon>Magnoliopsida</taxon>
        <taxon>eudicotyledons</taxon>
        <taxon>Gunneridae</taxon>
        <taxon>Pentapetalae</taxon>
        <taxon>asterids</taxon>
        <taxon>lamiids</taxon>
        <taxon>Lamiales</taxon>
        <taxon>Pedaliaceae</taxon>
        <taxon>Sesamum</taxon>
    </lineage>
</organism>
<evidence type="ECO:0000313" key="1">
    <source>
        <dbReference type="EMBL" id="KAL0462147.1"/>
    </source>
</evidence>
<sequence>MDKSSMVLSKNVEPTLQLSLPNILGIRKEEQLERYLGLPSIVGRSRRGVFAYIRDRIWKKLQGWSGRNLSQAGKAIMIKSVVQAIPTYAMSVFRLPNSLLGEVQSMASNFFWHNKDQRKIHWISWERLCKKKEEGGIGFRSLKAFNTALPAKQLWRLITKPQSLIA</sequence>
<dbReference type="EMBL" id="JACGWN010000001">
    <property type="protein sequence ID" value="KAL0462147.1"/>
    <property type="molecule type" value="Genomic_DNA"/>
</dbReference>
<comment type="caution">
    <text evidence="1">The sequence shown here is derived from an EMBL/GenBank/DDBJ whole genome shotgun (WGS) entry which is preliminary data.</text>
</comment>
<dbReference type="PANTHER" id="PTHR33116">
    <property type="entry name" value="REVERSE TRANSCRIPTASE ZINC-BINDING DOMAIN-CONTAINING PROTEIN-RELATED-RELATED"/>
    <property type="match status" value="1"/>
</dbReference>